<dbReference type="RefSeq" id="WP_160732432.1">
    <property type="nucleotide sequence ID" value="NZ_WTYO01000001.1"/>
</dbReference>
<reference evidence="1 2" key="1">
    <citation type="submission" date="2019-12" db="EMBL/GenBank/DDBJ databases">
        <title>Genomic-based taxomic classification of the family Erythrobacteraceae.</title>
        <authorList>
            <person name="Xu L."/>
        </authorList>
    </citation>
    <scope>NUCLEOTIDE SEQUENCE [LARGE SCALE GENOMIC DNA]</scope>
    <source>
        <strain evidence="1 2">H32</strain>
    </source>
</reference>
<keyword evidence="2" id="KW-1185">Reference proteome</keyword>
<proteinExistence type="predicted"/>
<protein>
    <submittedName>
        <fullName evidence="1">Uncharacterized protein</fullName>
    </submittedName>
</protein>
<accession>A0ABW9UV19</accession>
<comment type="caution">
    <text evidence="1">The sequence shown here is derived from an EMBL/GenBank/DDBJ whole genome shotgun (WGS) entry which is preliminary data.</text>
</comment>
<evidence type="ECO:0000313" key="1">
    <source>
        <dbReference type="EMBL" id="MXO67806.1"/>
    </source>
</evidence>
<gene>
    <name evidence="1" type="ORF">GRI72_03030</name>
</gene>
<dbReference type="Proteomes" id="UP000444401">
    <property type="component" value="Unassembled WGS sequence"/>
</dbReference>
<organism evidence="1 2">
    <name type="scientific">Pelagerythrobacter marinus</name>
    <dbReference type="NCBI Taxonomy" id="538382"/>
    <lineage>
        <taxon>Bacteria</taxon>
        <taxon>Pseudomonadati</taxon>
        <taxon>Pseudomonadota</taxon>
        <taxon>Alphaproteobacteria</taxon>
        <taxon>Sphingomonadales</taxon>
        <taxon>Erythrobacteraceae</taxon>
        <taxon>Pelagerythrobacter</taxon>
    </lineage>
</organism>
<dbReference type="EMBL" id="WTYO01000001">
    <property type="protein sequence ID" value="MXO67806.1"/>
    <property type="molecule type" value="Genomic_DNA"/>
</dbReference>
<name>A0ABW9UV19_9SPHN</name>
<sequence>MNNTNDENRPLTEKETAMIDAAWERHKAARFGRTVALETRLLEFVDLCWENPLGGDEERDVAYGLIRQAAAEIASLRQRIEQCPARHSMHGCPASFLAKEREE</sequence>
<evidence type="ECO:0000313" key="2">
    <source>
        <dbReference type="Proteomes" id="UP000444401"/>
    </source>
</evidence>